<reference evidence="2" key="1">
    <citation type="submission" date="2022-06" db="EMBL/GenBank/DDBJ databases">
        <title>Natrinema sp. a new haloarchaeum isolate from saline soil.</title>
        <authorList>
            <person name="Strakova D."/>
            <person name="Galisteo C."/>
            <person name="Sanchez-Porro C."/>
            <person name="Ventosa A."/>
        </authorList>
    </citation>
    <scope>NUCLEOTIDE SEQUENCE</scope>
    <source>
        <strain evidence="2">S1CR25-10</strain>
    </source>
</reference>
<dbReference type="Proteomes" id="UP001154061">
    <property type="component" value="Unassembled WGS sequence"/>
</dbReference>
<feature type="transmembrane region" description="Helical" evidence="1">
    <location>
        <begin position="34"/>
        <end position="53"/>
    </location>
</feature>
<keyword evidence="1" id="KW-0812">Transmembrane</keyword>
<sequence>MYEVSREILYVIVGVPILAVLGYVMVVMLAVNPFGFLILGIFLLLVALAVDSMKSGGEPPARINCSECGAPNDPDRDRCKHCEVPLESAAD</sequence>
<keyword evidence="3" id="KW-1185">Reference proteome</keyword>
<keyword evidence="1" id="KW-1133">Transmembrane helix</keyword>
<organism evidence="2 3">
    <name type="scientific">Natrinema salsiterrestre</name>
    <dbReference type="NCBI Taxonomy" id="2950540"/>
    <lineage>
        <taxon>Archaea</taxon>
        <taxon>Methanobacteriati</taxon>
        <taxon>Methanobacteriota</taxon>
        <taxon>Stenosarchaea group</taxon>
        <taxon>Halobacteria</taxon>
        <taxon>Halobacteriales</taxon>
        <taxon>Natrialbaceae</taxon>
        <taxon>Natrinema</taxon>
    </lineage>
</organism>
<name>A0A9Q4KYK7_9EURY</name>
<evidence type="ECO:0000256" key="1">
    <source>
        <dbReference type="SAM" id="Phobius"/>
    </source>
</evidence>
<dbReference type="EMBL" id="JAMQOT010000004">
    <property type="protein sequence ID" value="MDF9746348.1"/>
    <property type="molecule type" value="Genomic_DNA"/>
</dbReference>
<comment type="caution">
    <text evidence="2">The sequence shown here is derived from an EMBL/GenBank/DDBJ whole genome shotgun (WGS) entry which is preliminary data.</text>
</comment>
<feature type="transmembrane region" description="Helical" evidence="1">
    <location>
        <begin position="7"/>
        <end position="28"/>
    </location>
</feature>
<gene>
    <name evidence="2" type="ORF">NDI89_12220</name>
</gene>
<protein>
    <submittedName>
        <fullName evidence="2">Uncharacterized protein</fullName>
    </submittedName>
</protein>
<proteinExistence type="predicted"/>
<evidence type="ECO:0000313" key="3">
    <source>
        <dbReference type="Proteomes" id="UP001154061"/>
    </source>
</evidence>
<keyword evidence="1" id="KW-0472">Membrane</keyword>
<accession>A0A9Q4KYK7</accession>
<dbReference type="RefSeq" id="WP_277521901.1">
    <property type="nucleotide sequence ID" value="NZ_JAMQOT010000004.1"/>
</dbReference>
<evidence type="ECO:0000313" key="2">
    <source>
        <dbReference type="EMBL" id="MDF9746348.1"/>
    </source>
</evidence>
<dbReference type="AlphaFoldDB" id="A0A9Q4KYK7"/>